<name>A0A963Z5J9_9PROT</name>
<dbReference type="PROSITE" id="PS51257">
    <property type="entry name" value="PROKAR_LIPOPROTEIN"/>
    <property type="match status" value="1"/>
</dbReference>
<evidence type="ECO:0000256" key="2">
    <source>
        <dbReference type="ARBA" id="ARBA00009773"/>
    </source>
</evidence>
<evidence type="ECO:0000256" key="4">
    <source>
        <dbReference type="ARBA" id="ARBA00022989"/>
    </source>
</evidence>
<evidence type="ECO:0000256" key="5">
    <source>
        <dbReference type="ARBA" id="ARBA00023136"/>
    </source>
</evidence>
<dbReference type="RefSeq" id="WP_227308962.1">
    <property type="nucleotide sequence ID" value="NZ_JAESVA010000007.1"/>
</dbReference>
<feature type="transmembrane region" description="Helical" evidence="6">
    <location>
        <begin position="212"/>
        <end position="236"/>
    </location>
</feature>
<organism evidence="7 8">
    <name type="scientific">Acidisoma cellulosilyticum</name>
    <dbReference type="NCBI Taxonomy" id="2802395"/>
    <lineage>
        <taxon>Bacteria</taxon>
        <taxon>Pseudomonadati</taxon>
        <taxon>Pseudomonadota</taxon>
        <taxon>Alphaproteobacteria</taxon>
        <taxon>Acetobacterales</taxon>
        <taxon>Acidocellaceae</taxon>
        <taxon>Acidisoma</taxon>
    </lineage>
</organism>
<dbReference type="GO" id="GO:0016020">
    <property type="term" value="C:membrane"/>
    <property type="evidence" value="ECO:0007669"/>
    <property type="project" value="UniProtKB-SubCell"/>
</dbReference>
<dbReference type="InterPro" id="IPR002549">
    <property type="entry name" value="AI-2E-like"/>
</dbReference>
<feature type="transmembrane region" description="Helical" evidence="6">
    <location>
        <begin position="143"/>
        <end position="167"/>
    </location>
</feature>
<gene>
    <name evidence="7" type="ORF">ACELLULO517_18765</name>
</gene>
<feature type="transmembrane region" description="Helical" evidence="6">
    <location>
        <begin position="320"/>
        <end position="338"/>
    </location>
</feature>
<reference evidence="7 8" key="1">
    <citation type="journal article" date="2021" name="Microorganisms">
        <title>Acidisoma silvae sp. nov. and Acidisomacellulosilytica sp. nov., Two Acidophilic Bacteria Isolated from Decaying Wood, Hydrolyzing Cellulose and Producing Poly-3-hydroxybutyrate.</title>
        <authorList>
            <person name="Mieszkin S."/>
            <person name="Pouder E."/>
            <person name="Uroz S."/>
            <person name="Simon-Colin C."/>
            <person name="Alain K."/>
        </authorList>
    </citation>
    <scope>NUCLEOTIDE SEQUENCE [LARGE SCALE GENOMIC DNA]</scope>
    <source>
        <strain evidence="7 8">HW T5.17</strain>
    </source>
</reference>
<protein>
    <submittedName>
        <fullName evidence="7">AI-2E family transporter</fullName>
    </submittedName>
</protein>
<evidence type="ECO:0000256" key="6">
    <source>
        <dbReference type="SAM" id="Phobius"/>
    </source>
</evidence>
<evidence type="ECO:0000313" key="8">
    <source>
        <dbReference type="Proteomes" id="UP000721844"/>
    </source>
</evidence>
<evidence type="ECO:0000313" key="7">
    <source>
        <dbReference type="EMBL" id="MCB8882297.1"/>
    </source>
</evidence>
<keyword evidence="3 6" id="KW-0812">Transmembrane</keyword>
<dbReference type="EMBL" id="JAESVA010000007">
    <property type="protein sequence ID" value="MCB8882297.1"/>
    <property type="molecule type" value="Genomic_DNA"/>
</dbReference>
<evidence type="ECO:0000256" key="1">
    <source>
        <dbReference type="ARBA" id="ARBA00004141"/>
    </source>
</evidence>
<dbReference type="PANTHER" id="PTHR21716">
    <property type="entry name" value="TRANSMEMBRANE PROTEIN"/>
    <property type="match status" value="1"/>
</dbReference>
<dbReference type="Proteomes" id="UP000721844">
    <property type="component" value="Unassembled WGS sequence"/>
</dbReference>
<feature type="transmembrane region" description="Helical" evidence="6">
    <location>
        <begin position="267"/>
        <end position="285"/>
    </location>
</feature>
<feature type="transmembrane region" description="Helical" evidence="6">
    <location>
        <begin position="20"/>
        <end position="48"/>
    </location>
</feature>
<dbReference type="PANTHER" id="PTHR21716:SF62">
    <property type="entry name" value="TRANSPORT PROTEIN YDBI-RELATED"/>
    <property type="match status" value="1"/>
</dbReference>
<accession>A0A963Z5J9</accession>
<dbReference type="GO" id="GO:0055085">
    <property type="term" value="P:transmembrane transport"/>
    <property type="evidence" value="ECO:0007669"/>
    <property type="project" value="TreeGrafter"/>
</dbReference>
<keyword evidence="5 6" id="KW-0472">Membrane</keyword>
<sequence length="352" mass="37760">MFGTTNRLSAAGWSIRDTILWVFGVTAGCLMIWLLHQELLLVFLATLFAVSLRGASEWISRHTRLPTRWAMAVIMLLVVAAFIGFWWWVGPQLVQQGIDLGKTLTQEGGNLASRYGHTDWGRSILEKLSSAGSQAAEAMAGSMLTAATSTVGAIAAALVLIVTMLYFASSPDLYVKGLIHLVPQSRRARVHEVLGKVAAVLRWWFLGQLIDMAVVGLLTTIGLLIIGMPMALALGVIAGILTFVPYFGAILAAIPALAIALGQGMHMTFLTAVVFGVCHFVEGYIMSPMVQDRMVKLPPALLILSMTFLGSLLGPMGIVLATPLAAAALVLVSEFYVVDVLKDESGRDVTGH</sequence>
<feature type="transmembrane region" description="Helical" evidence="6">
    <location>
        <begin position="69"/>
        <end position="89"/>
    </location>
</feature>
<proteinExistence type="inferred from homology"/>
<feature type="transmembrane region" description="Helical" evidence="6">
    <location>
        <begin position="243"/>
        <end position="261"/>
    </location>
</feature>
<keyword evidence="4 6" id="KW-1133">Transmembrane helix</keyword>
<comment type="caution">
    <text evidence="7">The sequence shown here is derived from an EMBL/GenBank/DDBJ whole genome shotgun (WGS) entry which is preliminary data.</text>
</comment>
<evidence type="ECO:0000256" key="3">
    <source>
        <dbReference type="ARBA" id="ARBA00022692"/>
    </source>
</evidence>
<dbReference type="AlphaFoldDB" id="A0A963Z5J9"/>
<dbReference type="Pfam" id="PF01594">
    <property type="entry name" value="AI-2E_transport"/>
    <property type="match status" value="1"/>
</dbReference>
<comment type="similarity">
    <text evidence="2">Belongs to the autoinducer-2 exporter (AI-2E) (TC 2.A.86) family.</text>
</comment>
<keyword evidence="8" id="KW-1185">Reference proteome</keyword>
<comment type="subcellular location">
    <subcellularLocation>
        <location evidence="1">Membrane</location>
        <topology evidence="1">Multi-pass membrane protein</topology>
    </subcellularLocation>
</comment>